<dbReference type="Gene3D" id="3.30.70.270">
    <property type="match status" value="1"/>
</dbReference>
<feature type="chain" id="PRO_5047535396" description="diguanylate cyclase" evidence="4">
    <location>
        <begin position="25"/>
        <end position="977"/>
    </location>
</feature>
<dbReference type="Pfam" id="PF00990">
    <property type="entry name" value="GGDEF"/>
    <property type="match status" value="1"/>
</dbReference>
<dbReference type="Proteomes" id="UP001375382">
    <property type="component" value="Unassembled WGS sequence"/>
</dbReference>
<dbReference type="PANTHER" id="PTHR45138">
    <property type="entry name" value="REGULATORY COMPONENTS OF SENSORY TRANSDUCTION SYSTEM"/>
    <property type="match status" value="1"/>
</dbReference>
<evidence type="ECO:0000256" key="1">
    <source>
        <dbReference type="ARBA" id="ARBA00012528"/>
    </source>
</evidence>
<evidence type="ECO:0000256" key="3">
    <source>
        <dbReference type="SAM" id="Phobius"/>
    </source>
</evidence>
<dbReference type="InterPro" id="IPR043128">
    <property type="entry name" value="Rev_trsase/Diguanyl_cyclase"/>
</dbReference>
<evidence type="ECO:0000313" key="6">
    <source>
        <dbReference type="EMBL" id="MEH8018769.1"/>
    </source>
</evidence>
<dbReference type="Pfam" id="PF07494">
    <property type="entry name" value="Reg_prop"/>
    <property type="match status" value="3"/>
</dbReference>
<accession>A0ABU8CAI3</accession>
<keyword evidence="6" id="KW-0808">Transferase</keyword>
<dbReference type="EMBL" id="JALAAR010000015">
    <property type="protein sequence ID" value="MEH8018769.1"/>
    <property type="molecule type" value="Genomic_DNA"/>
</dbReference>
<protein>
    <recommendedName>
        <fullName evidence="1">diguanylate cyclase</fullName>
        <ecNumber evidence="1">2.7.7.65</ecNumber>
    </recommendedName>
</protein>
<proteinExistence type="predicted"/>
<dbReference type="Gene3D" id="2.130.10.10">
    <property type="entry name" value="YVTN repeat-like/Quinoprotein amine dehydrogenase"/>
    <property type="match status" value="3"/>
</dbReference>
<organism evidence="6 7">
    <name type="scientific">Rheinheimera muenzenbergensis</name>
    <dbReference type="NCBI Taxonomy" id="1193628"/>
    <lineage>
        <taxon>Bacteria</taxon>
        <taxon>Pseudomonadati</taxon>
        <taxon>Pseudomonadota</taxon>
        <taxon>Gammaproteobacteria</taxon>
        <taxon>Chromatiales</taxon>
        <taxon>Chromatiaceae</taxon>
        <taxon>Rheinheimera</taxon>
    </lineage>
</organism>
<evidence type="ECO:0000256" key="4">
    <source>
        <dbReference type="SAM" id="SignalP"/>
    </source>
</evidence>
<sequence>MSPQTCIKLLLLLVLLLSSAYCRANQPLSLQHYSIESWTTQDGLPHSSINDITQTADGYLWLATWEGPVRYNGDNFKAFNRKDTAVLANAGIRNFTLAADGSLYLAGVNGDVIRFNQQQWSSFRAVNSMLFDILPLADADYLMATAGSGLLRLTGAEQQRITRADGLPADLIYKIKQSPGGGIWLATAAGLVKFNPDSTEPAVLQHYFPAQQVYDLLFHDNGSFIVATDSGVYRGWHHDASPRFEQLTDKAAATLLVDHYGMLWFGGVSADLYRLNTANQVEALRLDNDLSANRVLSLFQDREHNIWVGTSNGLKRVREVPFTNLTTYNGLQDNFVRTVLEHPDGSLWIGSTAGLDRYATDGSITPVLQHTSVLSLALGQHDSIWVGTHNQGLLHIAGQQLLRQYGTADGLASNNIRAILPSNNTLWLATANGVHLLNSDSGTISRIPTPTHNSYILSLQLLPDNRLVIGTNEGAGIWYDNTYTPLSVQPENNERRVLGQWFEQSSGDIWLATDKGLGRFRQQQLRFIGLEAGLLSDTVLQVVADRLGNLWLTTNRGIVRVNLAAANAYLDNPASPLALQLFNEKDGMRNAQTNGGSSPAAITRADGSIAVATAGGVAIIQPQLLHRFELQTPLIQFESIMADGQQQPPGDLITLKAGTERLAVRLAGLGFVAPERLRFRSKLQGFDENWIERDDLRLTEYTNLSPGLYQFEAAVSYAGGDWSPAISQQFLLQPYFWQRKLFGFVLFCISLLSITFIMRWRIRQSLAREQQLQQLVAEKTQALQLQTTHLLEMDKERQQLLNKIQQQADFFAAQARLDSLTGLGNRRAFEESCRNEFIRIQRYPHPLCLAIVDIDHFKSINDNWSHTVGDYVLQRVAKALQAGCRETDITARWGGEEFVLLLPETTTEQALTICEKLRQRISELDLSDIAGDLHVTASFGVALRQQEPAFEAVLTKADKALYAAKVAGRNRVMLADD</sequence>
<dbReference type="InterPro" id="IPR000160">
    <property type="entry name" value="GGDEF_dom"/>
</dbReference>
<dbReference type="SUPFAM" id="SSF63829">
    <property type="entry name" value="Calcium-dependent phosphotriesterase"/>
    <property type="match status" value="3"/>
</dbReference>
<dbReference type="RefSeq" id="WP_335737169.1">
    <property type="nucleotide sequence ID" value="NZ_JALAAR010000015.1"/>
</dbReference>
<keyword evidence="7" id="KW-1185">Reference proteome</keyword>
<dbReference type="Gene3D" id="2.60.40.10">
    <property type="entry name" value="Immunoglobulins"/>
    <property type="match status" value="1"/>
</dbReference>
<gene>
    <name evidence="6" type="ORF">MN202_16120</name>
</gene>
<dbReference type="PROSITE" id="PS50887">
    <property type="entry name" value="GGDEF"/>
    <property type="match status" value="1"/>
</dbReference>
<dbReference type="InterPro" id="IPR029787">
    <property type="entry name" value="Nucleotide_cyclase"/>
</dbReference>
<dbReference type="NCBIfam" id="TIGR00254">
    <property type="entry name" value="GGDEF"/>
    <property type="match status" value="1"/>
</dbReference>
<dbReference type="GO" id="GO:0052621">
    <property type="term" value="F:diguanylate cyclase activity"/>
    <property type="evidence" value="ECO:0007669"/>
    <property type="project" value="UniProtKB-EC"/>
</dbReference>
<feature type="signal peptide" evidence="4">
    <location>
        <begin position="1"/>
        <end position="24"/>
    </location>
</feature>
<dbReference type="InterPro" id="IPR011123">
    <property type="entry name" value="Y_Y_Y"/>
</dbReference>
<name>A0ABU8CAI3_9GAMM</name>
<evidence type="ECO:0000313" key="7">
    <source>
        <dbReference type="Proteomes" id="UP001375382"/>
    </source>
</evidence>
<comment type="caution">
    <text evidence="6">The sequence shown here is derived from an EMBL/GenBank/DDBJ whole genome shotgun (WGS) entry which is preliminary data.</text>
</comment>
<dbReference type="SUPFAM" id="SSF55073">
    <property type="entry name" value="Nucleotide cyclase"/>
    <property type="match status" value="1"/>
</dbReference>
<dbReference type="PANTHER" id="PTHR45138:SF9">
    <property type="entry name" value="DIGUANYLATE CYCLASE DGCM-RELATED"/>
    <property type="match status" value="1"/>
</dbReference>
<evidence type="ECO:0000259" key="5">
    <source>
        <dbReference type="PROSITE" id="PS50887"/>
    </source>
</evidence>
<reference evidence="6 7" key="1">
    <citation type="journal article" date="2023" name="Ecotoxicol. Environ. Saf.">
        <title>Mercury remediation potential of mercury-resistant strain Rheinheimera metallidurans sp. nov. isolated from a municipal waste dumping site.</title>
        <authorList>
            <person name="Yadav V."/>
            <person name="Manjhi A."/>
            <person name="Vadakedath N."/>
        </authorList>
    </citation>
    <scope>NUCLEOTIDE SEQUENCE [LARGE SCALE GENOMIC DNA]</scope>
    <source>
        <strain evidence="6 7">E-49</strain>
    </source>
</reference>
<dbReference type="InterPro" id="IPR013783">
    <property type="entry name" value="Ig-like_fold"/>
</dbReference>
<comment type="catalytic activity">
    <reaction evidence="2">
        <text>2 GTP = 3',3'-c-di-GMP + 2 diphosphate</text>
        <dbReference type="Rhea" id="RHEA:24898"/>
        <dbReference type="ChEBI" id="CHEBI:33019"/>
        <dbReference type="ChEBI" id="CHEBI:37565"/>
        <dbReference type="ChEBI" id="CHEBI:58805"/>
        <dbReference type="EC" id="2.7.7.65"/>
    </reaction>
</comment>
<dbReference type="CDD" id="cd01949">
    <property type="entry name" value="GGDEF"/>
    <property type="match status" value="1"/>
</dbReference>
<dbReference type="Pfam" id="PF07495">
    <property type="entry name" value="Y_Y_Y"/>
    <property type="match status" value="1"/>
</dbReference>
<dbReference type="EC" id="2.7.7.65" evidence="1"/>
<keyword evidence="6" id="KW-0548">Nucleotidyltransferase</keyword>
<dbReference type="InterPro" id="IPR015943">
    <property type="entry name" value="WD40/YVTN_repeat-like_dom_sf"/>
</dbReference>
<dbReference type="InterPro" id="IPR011110">
    <property type="entry name" value="Reg_prop"/>
</dbReference>
<feature type="domain" description="GGDEF" evidence="5">
    <location>
        <begin position="845"/>
        <end position="977"/>
    </location>
</feature>
<keyword evidence="4" id="KW-0732">Signal</keyword>
<evidence type="ECO:0000256" key="2">
    <source>
        <dbReference type="ARBA" id="ARBA00034247"/>
    </source>
</evidence>
<keyword evidence="3" id="KW-0812">Transmembrane</keyword>
<keyword evidence="3" id="KW-0472">Membrane</keyword>
<keyword evidence="3" id="KW-1133">Transmembrane helix</keyword>
<feature type="transmembrane region" description="Helical" evidence="3">
    <location>
        <begin position="741"/>
        <end position="760"/>
    </location>
</feature>
<dbReference type="SMART" id="SM00267">
    <property type="entry name" value="GGDEF"/>
    <property type="match status" value="1"/>
</dbReference>
<dbReference type="InterPro" id="IPR050469">
    <property type="entry name" value="Diguanylate_Cyclase"/>
</dbReference>